<comment type="caution">
    <text evidence="2">The sequence shown here is derived from an EMBL/GenBank/DDBJ whole genome shotgun (WGS) entry which is preliminary data.</text>
</comment>
<gene>
    <name evidence="2" type="ORF">DVG78_07855</name>
</gene>
<organism evidence="2 3">
    <name type="scientific">Runella aurantiaca</name>
    <dbReference type="NCBI Taxonomy" id="2282308"/>
    <lineage>
        <taxon>Bacteria</taxon>
        <taxon>Pseudomonadati</taxon>
        <taxon>Bacteroidota</taxon>
        <taxon>Cytophagia</taxon>
        <taxon>Cytophagales</taxon>
        <taxon>Spirosomataceae</taxon>
        <taxon>Runella</taxon>
    </lineage>
</organism>
<evidence type="ECO:0000313" key="3">
    <source>
        <dbReference type="Proteomes" id="UP000253141"/>
    </source>
</evidence>
<keyword evidence="3" id="KW-1185">Reference proteome</keyword>
<proteinExistence type="predicted"/>
<name>A0A369IH85_9BACT</name>
<feature type="domain" description="DUF5723" evidence="1">
    <location>
        <begin position="45"/>
        <end position="435"/>
    </location>
</feature>
<accession>A0A369IH85</accession>
<dbReference type="Pfam" id="PF18990">
    <property type="entry name" value="DUF5723"/>
    <property type="match status" value="1"/>
</dbReference>
<evidence type="ECO:0000259" key="1">
    <source>
        <dbReference type="Pfam" id="PF18990"/>
    </source>
</evidence>
<dbReference type="OrthoDB" id="9805336at2"/>
<dbReference type="InterPro" id="IPR043781">
    <property type="entry name" value="DUF5723"/>
</dbReference>
<sequence length="474" mass="53107">MKLRTLITLLFIEVFSQRGFAQEFIGQHSSNYAGINRATFNPSSIAGTRYRYHLNLVSFNATITNRYFKYFRTDALFHPFRNAYAEKDMYGKSKLTGTQTQGENINVTAELRTPSGYLGLGKNNWLVVGFQSRMRGFVQGSGVPPVIFDSYKNRLDDGLTKASTGSFKDFTFNQHSFFETGLTFAAMPIRIEGLIRVKVGATIKRLSGARNVYLNLKSANYQVRPLNQEEYVLDLSNVNYEYGYTQPVKAFGLGSLFSADYGSGTALDLGATVELGRIRKHSQDRANYILRVGAAITDAGKITYPSTGKQYSGTLNELIINQEQIIDLGNNSVKNLETIFGKSDSRDYGYETQLPRTINIDADVQFAKSFFVNATWIKPTNTGSLPTYVSQPELFSLTARFEGEDAEFTLPVTWIHGNQNPTIGFSVRFGPAYIGFSNFGALVSRSVQPRGTLAYFGIQLWKLNEKALTKRRKR</sequence>
<dbReference type="AlphaFoldDB" id="A0A369IH85"/>
<evidence type="ECO:0000313" key="2">
    <source>
        <dbReference type="EMBL" id="RDB06644.1"/>
    </source>
</evidence>
<reference evidence="2 3" key="1">
    <citation type="submission" date="2018-07" db="EMBL/GenBank/DDBJ databases">
        <title>Genome analysis of Runella aurantiaca.</title>
        <authorList>
            <person name="Yang X."/>
        </authorList>
    </citation>
    <scope>NUCLEOTIDE SEQUENCE [LARGE SCALE GENOMIC DNA]</scope>
    <source>
        <strain evidence="2 3">YX9</strain>
    </source>
</reference>
<protein>
    <recommendedName>
        <fullName evidence="1">DUF5723 domain-containing protein</fullName>
    </recommendedName>
</protein>
<dbReference type="Proteomes" id="UP000253141">
    <property type="component" value="Unassembled WGS sequence"/>
</dbReference>
<dbReference type="RefSeq" id="WP_147277017.1">
    <property type="nucleotide sequence ID" value="NZ_QPIW01000004.1"/>
</dbReference>
<dbReference type="EMBL" id="QPIW01000004">
    <property type="protein sequence ID" value="RDB06644.1"/>
    <property type="molecule type" value="Genomic_DNA"/>
</dbReference>